<proteinExistence type="predicted"/>
<keyword evidence="2" id="KW-1185">Reference proteome</keyword>
<dbReference type="Proteomes" id="UP000268857">
    <property type="component" value="Unassembled WGS sequence"/>
</dbReference>
<sequence>MHTPEEIQIGAKVLILSPAYVAGRIGVVCGREVLSDNLPSDRWLIQVDSENIVVSLTRNDFQVLPQWEKDL</sequence>
<evidence type="ECO:0000313" key="1">
    <source>
        <dbReference type="EMBL" id="RUR83429.1"/>
    </source>
</evidence>
<protein>
    <submittedName>
        <fullName evidence="1">Uncharacterized protein</fullName>
    </submittedName>
</protein>
<accession>A0A433NKV9</accession>
<name>A0A433NKV9_CHLFR</name>
<gene>
    <name evidence="1" type="ORF">PCC6912_22620</name>
</gene>
<dbReference type="AlphaFoldDB" id="A0A433NKV9"/>
<comment type="caution">
    <text evidence="1">The sequence shown here is derived from an EMBL/GenBank/DDBJ whole genome shotgun (WGS) entry which is preliminary data.</text>
</comment>
<evidence type="ECO:0000313" key="2">
    <source>
        <dbReference type="Proteomes" id="UP000268857"/>
    </source>
</evidence>
<dbReference type="RefSeq" id="WP_016874635.1">
    <property type="nucleotide sequence ID" value="NZ_AJLN01000116.1"/>
</dbReference>
<dbReference type="EMBL" id="RSCJ01000007">
    <property type="protein sequence ID" value="RUR83429.1"/>
    <property type="molecule type" value="Genomic_DNA"/>
</dbReference>
<dbReference type="OrthoDB" id="515661at2"/>
<organism evidence="1 2">
    <name type="scientific">Chlorogloeopsis fritschii PCC 6912</name>
    <dbReference type="NCBI Taxonomy" id="211165"/>
    <lineage>
        <taxon>Bacteria</taxon>
        <taxon>Bacillati</taxon>
        <taxon>Cyanobacteriota</taxon>
        <taxon>Cyanophyceae</taxon>
        <taxon>Nostocales</taxon>
        <taxon>Chlorogloeopsidaceae</taxon>
        <taxon>Chlorogloeopsis</taxon>
    </lineage>
</organism>
<reference evidence="1 2" key="1">
    <citation type="journal article" date="2019" name="Genome Biol. Evol.">
        <title>Day and night: Metabolic profiles and evolutionary relationships of six axenic non-marine cyanobacteria.</title>
        <authorList>
            <person name="Will S.E."/>
            <person name="Henke P."/>
            <person name="Boedeker C."/>
            <person name="Huang S."/>
            <person name="Brinkmann H."/>
            <person name="Rohde M."/>
            <person name="Jarek M."/>
            <person name="Friedl T."/>
            <person name="Seufert S."/>
            <person name="Schumacher M."/>
            <person name="Overmann J."/>
            <person name="Neumann-Schaal M."/>
            <person name="Petersen J."/>
        </authorList>
    </citation>
    <scope>NUCLEOTIDE SEQUENCE [LARGE SCALE GENOMIC DNA]</scope>
    <source>
        <strain evidence="1 2">PCC 6912</strain>
    </source>
</reference>